<reference evidence="1 2" key="1">
    <citation type="journal article" date="2015" name="Stand. Genomic Sci.">
        <title>Genomic Encyclopedia of Bacterial and Archaeal Type Strains, Phase III: the genomes of soil and plant-associated and newly described type strains.</title>
        <authorList>
            <person name="Whitman W.B."/>
            <person name="Woyke T."/>
            <person name="Klenk H.P."/>
            <person name="Zhou Y."/>
            <person name="Lilburn T.G."/>
            <person name="Beck B.J."/>
            <person name="De Vos P."/>
            <person name="Vandamme P."/>
            <person name="Eisen J.A."/>
            <person name="Garrity G."/>
            <person name="Hugenholtz P."/>
            <person name="Kyrpides N.C."/>
        </authorList>
    </citation>
    <scope>NUCLEOTIDE SEQUENCE [LARGE SCALE GENOMIC DNA]</scope>
    <source>
        <strain evidence="1 2">CGMCC 1.6858</strain>
    </source>
</reference>
<dbReference type="AlphaFoldDB" id="A0A562Q941"/>
<protein>
    <submittedName>
        <fullName evidence="1">Uncharacterized protein</fullName>
    </submittedName>
</protein>
<evidence type="ECO:0000313" key="1">
    <source>
        <dbReference type="EMBL" id="TWI52546.1"/>
    </source>
</evidence>
<dbReference type="EMBL" id="VLKY01000011">
    <property type="protein sequence ID" value="TWI52546.1"/>
    <property type="molecule type" value="Genomic_DNA"/>
</dbReference>
<name>A0A562Q941_9PSED</name>
<evidence type="ECO:0000313" key="2">
    <source>
        <dbReference type="Proteomes" id="UP000316905"/>
    </source>
</evidence>
<keyword evidence="2" id="KW-1185">Reference proteome</keyword>
<comment type="caution">
    <text evidence="1">The sequence shown here is derived from an EMBL/GenBank/DDBJ whole genome shotgun (WGS) entry which is preliminary data.</text>
</comment>
<accession>A0A562Q941</accession>
<gene>
    <name evidence="1" type="ORF">IQ22_03316</name>
</gene>
<proteinExistence type="predicted"/>
<sequence>MKVLLGIYSYRDSKTGSLLDVLPLNTWRSITNHNLIVIYMPKGTKQRKLGRKPNRTLAVCKSEVTFA</sequence>
<dbReference type="Proteomes" id="UP000316905">
    <property type="component" value="Unassembled WGS sequence"/>
</dbReference>
<organism evidence="1 2">
    <name type="scientific">Pseudomonas duriflava</name>
    <dbReference type="NCBI Taxonomy" id="459528"/>
    <lineage>
        <taxon>Bacteria</taxon>
        <taxon>Pseudomonadati</taxon>
        <taxon>Pseudomonadota</taxon>
        <taxon>Gammaproteobacteria</taxon>
        <taxon>Pseudomonadales</taxon>
        <taxon>Pseudomonadaceae</taxon>
        <taxon>Pseudomonas</taxon>
    </lineage>
</organism>